<keyword evidence="2" id="KW-1185">Reference proteome</keyword>
<comment type="caution">
    <text evidence="1">The sequence shown here is derived from an EMBL/GenBank/DDBJ whole genome shotgun (WGS) entry which is preliminary data.</text>
</comment>
<protein>
    <recommendedName>
        <fullName evidence="3">ArsR family transcriptional regulator</fullName>
    </recommendedName>
</protein>
<dbReference type="AlphaFoldDB" id="A0A917IMM9"/>
<evidence type="ECO:0008006" key="3">
    <source>
        <dbReference type="Google" id="ProtNLM"/>
    </source>
</evidence>
<organism evidence="1 2">
    <name type="scientific">Rothia aerolata</name>
    <dbReference type="NCBI Taxonomy" id="1812262"/>
    <lineage>
        <taxon>Bacteria</taxon>
        <taxon>Bacillati</taxon>
        <taxon>Actinomycetota</taxon>
        <taxon>Actinomycetes</taxon>
        <taxon>Micrococcales</taxon>
        <taxon>Micrococcaceae</taxon>
        <taxon>Rothia</taxon>
    </lineage>
</organism>
<sequence length="186" mass="19911">MVAPIKAHGAGAGRPARRYVIAPQGHSKIGNDYLDIARSALTMLQQQVGDDALRLFASSRAAEMEAKYRPAVEAAGEDVAARAQALAQAMTKDGFVATANEMKPAGNSRLPQHLLASIQLCQGHCPVRDLAEDFHVFCDEETEIISSLLGVDVRRLSTMSAGAHVCTTHIPLARDLGSSPEHTEQK</sequence>
<accession>A0A917IMM9</accession>
<reference evidence="1 2" key="1">
    <citation type="journal article" date="2014" name="Int. J. Syst. Evol. Microbiol.">
        <title>Complete genome sequence of Corynebacterium casei LMG S-19264T (=DSM 44701T), isolated from a smear-ripened cheese.</title>
        <authorList>
            <consortium name="US DOE Joint Genome Institute (JGI-PGF)"/>
            <person name="Walter F."/>
            <person name="Albersmeier A."/>
            <person name="Kalinowski J."/>
            <person name="Ruckert C."/>
        </authorList>
    </citation>
    <scope>NUCLEOTIDE SEQUENCE [LARGE SCALE GENOMIC DNA]</scope>
    <source>
        <strain evidence="1 2">CCM 8669</strain>
    </source>
</reference>
<dbReference type="InterPro" id="IPR036390">
    <property type="entry name" value="WH_DNA-bd_sf"/>
</dbReference>
<gene>
    <name evidence="1" type="ORF">GCM10007359_02200</name>
</gene>
<name>A0A917IMM9_9MICC</name>
<dbReference type="SUPFAM" id="SSF46785">
    <property type="entry name" value="Winged helix' DNA-binding domain"/>
    <property type="match status" value="1"/>
</dbReference>
<dbReference type="EMBL" id="BMDC01000001">
    <property type="protein sequence ID" value="GGH57254.1"/>
    <property type="molecule type" value="Genomic_DNA"/>
</dbReference>
<evidence type="ECO:0000313" key="2">
    <source>
        <dbReference type="Proteomes" id="UP000600171"/>
    </source>
</evidence>
<dbReference type="Proteomes" id="UP000600171">
    <property type="component" value="Unassembled WGS sequence"/>
</dbReference>
<evidence type="ECO:0000313" key="1">
    <source>
        <dbReference type="EMBL" id="GGH57254.1"/>
    </source>
</evidence>
<proteinExistence type="predicted"/>